<gene>
    <name evidence="1" type="ORF">HannXRQ_Chr14g0435681</name>
</gene>
<proteinExistence type="predicted"/>
<dbReference type="AlphaFoldDB" id="A0A251SFB1"/>
<dbReference type="EMBL" id="CM007903">
    <property type="protein sequence ID" value="OTF97536.1"/>
    <property type="molecule type" value="Genomic_DNA"/>
</dbReference>
<protein>
    <submittedName>
        <fullName evidence="1">Uncharacterized protein</fullName>
    </submittedName>
</protein>
<evidence type="ECO:0000313" key="1">
    <source>
        <dbReference type="EMBL" id="OTF97536.1"/>
    </source>
</evidence>
<name>A0A251SFB1_HELAN</name>
<sequence>MLLPILTFKRLEKSWKKLALGRILRFPSGLTGSLLKLMVSSISYICSFSFVI</sequence>
<keyword evidence="2" id="KW-1185">Reference proteome</keyword>
<reference evidence="2" key="1">
    <citation type="journal article" date="2017" name="Nature">
        <title>The sunflower genome provides insights into oil metabolism, flowering and Asterid evolution.</title>
        <authorList>
            <person name="Badouin H."/>
            <person name="Gouzy J."/>
            <person name="Grassa C.J."/>
            <person name="Murat F."/>
            <person name="Staton S.E."/>
            <person name="Cottret L."/>
            <person name="Lelandais-Briere C."/>
            <person name="Owens G.L."/>
            <person name="Carrere S."/>
            <person name="Mayjonade B."/>
            <person name="Legrand L."/>
            <person name="Gill N."/>
            <person name="Kane N.C."/>
            <person name="Bowers J.E."/>
            <person name="Hubner S."/>
            <person name="Bellec A."/>
            <person name="Berard A."/>
            <person name="Berges H."/>
            <person name="Blanchet N."/>
            <person name="Boniface M.C."/>
            <person name="Brunel D."/>
            <person name="Catrice O."/>
            <person name="Chaidir N."/>
            <person name="Claudel C."/>
            <person name="Donnadieu C."/>
            <person name="Faraut T."/>
            <person name="Fievet G."/>
            <person name="Helmstetter N."/>
            <person name="King M."/>
            <person name="Knapp S.J."/>
            <person name="Lai Z."/>
            <person name="Le Paslier M.C."/>
            <person name="Lippi Y."/>
            <person name="Lorenzon L."/>
            <person name="Mandel J.R."/>
            <person name="Marage G."/>
            <person name="Marchand G."/>
            <person name="Marquand E."/>
            <person name="Bret-Mestries E."/>
            <person name="Morien E."/>
            <person name="Nambeesan S."/>
            <person name="Nguyen T."/>
            <person name="Pegot-Espagnet P."/>
            <person name="Pouilly N."/>
            <person name="Raftis F."/>
            <person name="Sallet E."/>
            <person name="Schiex T."/>
            <person name="Thomas J."/>
            <person name="Vandecasteele C."/>
            <person name="Vares D."/>
            <person name="Vear F."/>
            <person name="Vautrin S."/>
            <person name="Crespi M."/>
            <person name="Mangin B."/>
            <person name="Burke J.M."/>
            <person name="Salse J."/>
            <person name="Munos S."/>
            <person name="Vincourt P."/>
            <person name="Rieseberg L.H."/>
            <person name="Langlade N.B."/>
        </authorList>
    </citation>
    <scope>NUCLEOTIDE SEQUENCE [LARGE SCALE GENOMIC DNA]</scope>
    <source>
        <strain evidence="2">cv. SF193</strain>
    </source>
</reference>
<accession>A0A251SFB1</accession>
<dbReference type="InParanoid" id="A0A251SFB1"/>
<dbReference type="Proteomes" id="UP000215914">
    <property type="component" value="Chromosome 14"/>
</dbReference>
<evidence type="ECO:0000313" key="2">
    <source>
        <dbReference type="Proteomes" id="UP000215914"/>
    </source>
</evidence>
<organism evidence="1 2">
    <name type="scientific">Helianthus annuus</name>
    <name type="common">Common sunflower</name>
    <dbReference type="NCBI Taxonomy" id="4232"/>
    <lineage>
        <taxon>Eukaryota</taxon>
        <taxon>Viridiplantae</taxon>
        <taxon>Streptophyta</taxon>
        <taxon>Embryophyta</taxon>
        <taxon>Tracheophyta</taxon>
        <taxon>Spermatophyta</taxon>
        <taxon>Magnoliopsida</taxon>
        <taxon>eudicotyledons</taxon>
        <taxon>Gunneridae</taxon>
        <taxon>Pentapetalae</taxon>
        <taxon>asterids</taxon>
        <taxon>campanulids</taxon>
        <taxon>Asterales</taxon>
        <taxon>Asteraceae</taxon>
        <taxon>Asteroideae</taxon>
        <taxon>Heliantheae alliance</taxon>
        <taxon>Heliantheae</taxon>
        <taxon>Helianthus</taxon>
    </lineage>
</organism>